<keyword evidence="2" id="KW-1133">Transmembrane helix</keyword>
<organism evidence="3 4">
    <name type="scientific">Roseimaritima multifibrata</name>
    <dbReference type="NCBI Taxonomy" id="1930274"/>
    <lineage>
        <taxon>Bacteria</taxon>
        <taxon>Pseudomonadati</taxon>
        <taxon>Planctomycetota</taxon>
        <taxon>Planctomycetia</taxon>
        <taxon>Pirellulales</taxon>
        <taxon>Pirellulaceae</taxon>
        <taxon>Roseimaritima</taxon>
    </lineage>
</organism>
<feature type="compositionally biased region" description="Low complexity" evidence="1">
    <location>
        <begin position="288"/>
        <end position="300"/>
    </location>
</feature>
<keyword evidence="2" id="KW-0472">Membrane</keyword>
<dbReference type="SUPFAM" id="SSF56436">
    <property type="entry name" value="C-type lectin-like"/>
    <property type="match status" value="1"/>
</dbReference>
<accession>A0A517M9Y3</accession>
<feature type="region of interest" description="Disordered" evidence="1">
    <location>
        <begin position="338"/>
        <end position="359"/>
    </location>
</feature>
<reference evidence="3 4" key="1">
    <citation type="submission" date="2019-02" db="EMBL/GenBank/DDBJ databases">
        <title>Deep-cultivation of Planctomycetes and their phenomic and genomic characterization uncovers novel biology.</title>
        <authorList>
            <person name="Wiegand S."/>
            <person name="Jogler M."/>
            <person name="Boedeker C."/>
            <person name="Pinto D."/>
            <person name="Vollmers J."/>
            <person name="Rivas-Marin E."/>
            <person name="Kohn T."/>
            <person name="Peeters S.H."/>
            <person name="Heuer A."/>
            <person name="Rast P."/>
            <person name="Oberbeckmann S."/>
            <person name="Bunk B."/>
            <person name="Jeske O."/>
            <person name="Meyerdierks A."/>
            <person name="Storesund J.E."/>
            <person name="Kallscheuer N."/>
            <person name="Luecker S."/>
            <person name="Lage O.M."/>
            <person name="Pohl T."/>
            <person name="Merkel B.J."/>
            <person name="Hornburger P."/>
            <person name="Mueller R.-W."/>
            <person name="Bruemmer F."/>
            <person name="Labrenz M."/>
            <person name="Spormann A.M."/>
            <person name="Op den Camp H."/>
            <person name="Overmann J."/>
            <person name="Amann R."/>
            <person name="Jetten M.S.M."/>
            <person name="Mascher T."/>
            <person name="Medema M.H."/>
            <person name="Devos D.P."/>
            <person name="Kaster A.-K."/>
            <person name="Ovreas L."/>
            <person name="Rohde M."/>
            <person name="Galperin M.Y."/>
            <person name="Jogler C."/>
        </authorList>
    </citation>
    <scope>NUCLEOTIDE SEQUENCE [LARGE SCALE GENOMIC DNA]</scope>
    <source>
        <strain evidence="3 4">FF011L</strain>
    </source>
</reference>
<dbReference type="Proteomes" id="UP000320672">
    <property type="component" value="Chromosome"/>
</dbReference>
<gene>
    <name evidence="3" type="ORF">FF011L_04280</name>
</gene>
<evidence type="ECO:0000313" key="4">
    <source>
        <dbReference type="Proteomes" id="UP000320672"/>
    </source>
</evidence>
<keyword evidence="4" id="KW-1185">Reference proteome</keyword>
<dbReference type="AlphaFoldDB" id="A0A517M9Y3"/>
<feature type="transmembrane region" description="Helical" evidence="2">
    <location>
        <begin position="201"/>
        <end position="220"/>
    </location>
</feature>
<feature type="compositionally biased region" description="Polar residues" evidence="1">
    <location>
        <begin position="235"/>
        <end position="250"/>
    </location>
</feature>
<feature type="compositionally biased region" description="Polar residues" evidence="1">
    <location>
        <begin position="343"/>
        <end position="356"/>
    </location>
</feature>
<protein>
    <submittedName>
        <fullName evidence="3">Uncharacterized protein</fullName>
    </submittedName>
</protein>
<evidence type="ECO:0000256" key="2">
    <source>
        <dbReference type="SAM" id="Phobius"/>
    </source>
</evidence>
<dbReference type="EMBL" id="CP036262">
    <property type="protein sequence ID" value="QDS91695.1"/>
    <property type="molecule type" value="Genomic_DNA"/>
</dbReference>
<sequence>MLQFYLSYTYHSQSVQLPGSRWQVNVAEKRLISKLGMPTSWRLLNGRFSLMNNAYEGYHKLLGISPRDQPPTAYRLLGIDLFESDREVIDAAANKQMGYLQSCCNGKHAAVAEGLLNEVSEARLRLLSPASKTQYDLELRKAIEQQSPDAANQPVVDSSIAKTVPQRLPTPSPIVSETVAPGPVIRAKARDPKKRSNHLRWILPVFVPGLVSILVAWQIGLIDFGGSSKEVSQKKAVTSAKSPSLNSERSLPQPVPARAMDPPARANSIATTGQPDGKDADAPPFSPNPNSAPASNSGSPTNGNTVANSSSSTADDSMAPSEDQKRLDSFREMSLEAYESGRDGNSSQAAYQSNGQRLPVPENELKSADRSLQETLASQIRDAKSPHDKQHLATVCYELAMQANSAGKTYVLLQMAQDYFVEGNDCLGALRACDERESRFEVDLFSDRIAMVKKLVPAMYRPLDQVAGVDRVEAMIEKAIQREEYDAAIDLSEVARKIAVELKNIPMSRKFAMQMDKASLLQKVQPKVEQCRLELQLDADDAVINEYLGRVLCFGKSDWAEGLPLMQRGENAKLVELATLELKSPTTGEAMEELAARWWDLAMLSENDAILTSASQERAVHWYRRSIAAGLSGEARTAARSRLDQYESEHGDEIAASVAPNVDLREPKPPRGVPPNAIYFNGNWYLFSEKKVRFKNAVAAASKAGGRLVVVRSQAEHDFLVEHSRRPLMLGMLRRGGVWYDSLGEKQYFFLWDRRNRQPEEVSKEIVTAINDRTKLWHDWGDSKLYFAIEWGKE</sequence>
<dbReference type="InterPro" id="IPR016187">
    <property type="entry name" value="CTDL_fold"/>
</dbReference>
<evidence type="ECO:0000256" key="1">
    <source>
        <dbReference type="SAM" id="MobiDB-lite"/>
    </source>
</evidence>
<evidence type="ECO:0000313" key="3">
    <source>
        <dbReference type="EMBL" id="QDS91695.1"/>
    </source>
</evidence>
<name>A0A517M9Y3_9BACT</name>
<dbReference type="KEGG" id="rml:FF011L_04280"/>
<dbReference type="InterPro" id="IPR016186">
    <property type="entry name" value="C-type_lectin-like/link_sf"/>
</dbReference>
<feature type="compositionally biased region" description="Polar residues" evidence="1">
    <location>
        <begin position="301"/>
        <end position="315"/>
    </location>
</feature>
<dbReference type="Gene3D" id="3.10.100.10">
    <property type="entry name" value="Mannose-Binding Protein A, subunit A"/>
    <property type="match status" value="1"/>
</dbReference>
<proteinExistence type="predicted"/>
<keyword evidence="2" id="KW-0812">Transmembrane</keyword>
<feature type="region of interest" description="Disordered" evidence="1">
    <location>
        <begin position="235"/>
        <end position="326"/>
    </location>
</feature>